<dbReference type="Pfam" id="PF06722">
    <property type="entry name" value="EryCIII-like_C"/>
    <property type="match status" value="1"/>
</dbReference>
<evidence type="ECO:0000313" key="7">
    <source>
        <dbReference type="Proteomes" id="UP001596223"/>
    </source>
</evidence>
<evidence type="ECO:0000259" key="4">
    <source>
        <dbReference type="Pfam" id="PF06722"/>
    </source>
</evidence>
<evidence type="ECO:0000313" key="6">
    <source>
        <dbReference type="EMBL" id="MFC6011110.1"/>
    </source>
</evidence>
<comment type="similarity">
    <text evidence="1">Belongs to the glycosyltransferase 28 family.</text>
</comment>
<dbReference type="EMBL" id="JBHSQN010000003">
    <property type="protein sequence ID" value="MFC6011110.1"/>
    <property type="molecule type" value="Genomic_DNA"/>
</dbReference>
<dbReference type="PANTHER" id="PTHR48050">
    <property type="entry name" value="STEROL 3-BETA-GLUCOSYLTRANSFERASE"/>
    <property type="match status" value="1"/>
</dbReference>
<keyword evidence="7" id="KW-1185">Reference proteome</keyword>
<dbReference type="RefSeq" id="WP_378602134.1">
    <property type="nucleotide sequence ID" value="NZ_JBHSQN010000003.1"/>
</dbReference>
<keyword evidence="3" id="KW-0808">Transferase</keyword>
<dbReference type="InterPro" id="IPR010610">
    <property type="entry name" value="EryCIII-like_C"/>
</dbReference>
<comment type="caution">
    <text evidence="6">The sequence shown here is derived from an EMBL/GenBank/DDBJ whole genome shotgun (WGS) entry which is preliminary data.</text>
</comment>
<accession>A0ABW1JQ28</accession>
<reference evidence="7" key="1">
    <citation type="journal article" date="2019" name="Int. J. Syst. Evol. Microbiol.">
        <title>The Global Catalogue of Microorganisms (GCM) 10K type strain sequencing project: providing services to taxonomists for standard genome sequencing and annotation.</title>
        <authorList>
            <consortium name="The Broad Institute Genomics Platform"/>
            <consortium name="The Broad Institute Genome Sequencing Center for Infectious Disease"/>
            <person name="Wu L."/>
            <person name="Ma J."/>
        </authorList>
    </citation>
    <scope>NUCLEOTIDE SEQUENCE [LARGE SCALE GENOMIC DNA]</scope>
    <source>
        <strain evidence="7">CCUG 36956</strain>
    </source>
</reference>
<dbReference type="InterPro" id="IPR048284">
    <property type="entry name" value="EryCIII-like_N"/>
</dbReference>
<name>A0ABW1JQ28_9NOCA</name>
<dbReference type="SUPFAM" id="SSF53756">
    <property type="entry name" value="UDP-Glycosyltransferase/glycogen phosphorylase"/>
    <property type="match status" value="1"/>
</dbReference>
<gene>
    <name evidence="6" type="ORF">ACFP3H_08610</name>
</gene>
<feature type="domain" description="Erythromycin biosynthesis protein CIII-like C-terminal" evidence="4">
    <location>
        <begin position="226"/>
        <end position="337"/>
    </location>
</feature>
<evidence type="ECO:0000256" key="1">
    <source>
        <dbReference type="ARBA" id="ARBA00006962"/>
    </source>
</evidence>
<keyword evidence="2" id="KW-0328">Glycosyltransferase</keyword>
<feature type="domain" description="Erythromycin biosynthesis protein CIII-like N-terminal" evidence="5">
    <location>
        <begin position="10"/>
        <end position="171"/>
    </location>
</feature>
<dbReference type="Gene3D" id="3.40.50.2000">
    <property type="entry name" value="Glycogen Phosphorylase B"/>
    <property type="match status" value="2"/>
</dbReference>
<evidence type="ECO:0000256" key="3">
    <source>
        <dbReference type="ARBA" id="ARBA00022679"/>
    </source>
</evidence>
<protein>
    <submittedName>
        <fullName evidence="6">Glycosyltransferase</fullName>
    </submittedName>
</protein>
<sequence>MTPLLPLATAAREQGHEVVLAAAPEHAPLLRRRGFTTWAVGPTFADMRNFRRARENFDALPPAHQMATDIHAVFGTASAGRVTELGPLMRQWNPQLVVHDPTEFAAPVIARTVDAARVVHGIGVTPVAPQRRLLEHAARATIARWGGPSDTDLFETLYLDPCPPSLRIPNADTAFARSLSIRPAVQCDTGGDFVYLTLGNNAAPRLLSEALRGLQHLDIVVGADPKALGSQPSNVHVAEHFPGLAGCRAVIHHGGAATTFSAFAHGVPQLVLPQAADNFVNAAAALRTGAALTLSPASVSAAAVADAVHRLLVDPRFRRSAETPRDEIAALPTAAERLGDAVSDLLATAPAHVT</sequence>
<dbReference type="PANTHER" id="PTHR48050:SF13">
    <property type="entry name" value="STEROL 3-BETA-GLUCOSYLTRANSFERASE UGT80A2"/>
    <property type="match status" value="1"/>
</dbReference>
<organism evidence="6 7">
    <name type="scientific">Nocardia lasii</name>
    <dbReference type="NCBI Taxonomy" id="1616107"/>
    <lineage>
        <taxon>Bacteria</taxon>
        <taxon>Bacillati</taxon>
        <taxon>Actinomycetota</taxon>
        <taxon>Actinomycetes</taxon>
        <taxon>Mycobacteriales</taxon>
        <taxon>Nocardiaceae</taxon>
        <taxon>Nocardia</taxon>
    </lineage>
</organism>
<dbReference type="Pfam" id="PF21036">
    <property type="entry name" value="EryCIII-like_N"/>
    <property type="match status" value="1"/>
</dbReference>
<evidence type="ECO:0000256" key="2">
    <source>
        <dbReference type="ARBA" id="ARBA00022676"/>
    </source>
</evidence>
<evidence type="ECO:0000259" key="5">
    <source>
        <dbReference type="Pfam" id="PF21036"/>
    </source>
</evidence>
<dbReference type="InterPro" id="IPR050426">
    <property type="entry name" value="Glycosyltransferase_28"/>
</dbReference>
<dbReference type="Proteomes" id="UP001596223">
    <property type="component" value="Unassembled WGS sequence"/>
</dbReference>
<proteinExistence type="inferred from homology"/>